<protein>
    <submittedName>
        <fullName evidence="11">Uncharacterized protein</fullName>
    </submittedName>
</protein>
<keyword evidence="5" id="KW-0812">Transmembrane</keyword>
<keyword evidence="6" id="KW-1133">Transmembrane helix</keyword>
<dbReference type="AlphaFoldDB" id="A7SGM2"/>
<evidence type="ECO:0000256" key="4">
    <source>
        <dbReference type="ARBA" id="ARBA00022490"/>
    </source>
</evidence>
<evidence type="ECO:0000256" key="5">
    <source>
        <dbReference type="ARBA" id="ARBA00022692"/>
    </source>
</evidence>
<dbReference type="EMBL" id="DS469654">
    <property type="protein sequence ID" value="EDO37113.1"/>
    <property type="molecule type" value="Genomic_DNA"/>
</dbReference>
<evidence type="ECO:0000256" key="9">
    <source>
        <dbReference type="ARBA" id="ARBA00023273"/>
    </source>
</evidence>
<gene>
    <name evidence="11" type="ORF">NEMVEDRAFT_v1g245154</name>
</gene>
<sequence>MTAEDFLEAYHRLVVEHQLAKEEQEDRCDDEEFQEIDSLNQQLTERRARALEKKENELFKEIKEQAHLSAKEADRLMSKHKEDLDQYADKKAREMERQKAQIKERLLERRKRWVRDAEQRAMEQNVMISQQEETLKQVLDTQIGLSQKLQKQVMMEHEQNLVALNNHLQMSRMRQQKRLEQRLARRRARLADLRQRMEEERTKQAEEDPEKMKILARSQNIEYQAEVKKVQEDHQAALEDLRRRLAAETEEALKEQDDRLGKILGKLQLEVARRDDIIKKQDEAIRTLEDCFKRVGDYFGRAKAKQESINLEREMKLELIRQTEKIDKDMQEQLVVELQEEEERFLATVAEASDIPENDLVVLIKNSANEAGMDPRLSKTIAKDVRKRIRSARGRRDEADA</sequence>
<dbReference type="PhylomeDB" id="A7SGM2"/>
<dbReference type="Proteomes" id="UP000001593">
    <property type="component" value="Unassembled WGS sequence"/>
</dbReference>
<accession>A7SGM2</accession>
<comment type="subcellular location">
    <subcellularLocation>
        <location evidence="2">Cell membrane</location>
        <topology evidence="2">Single-pass membrane protein</topology>
    </subcellularLocation>
    <subcellularLocation>
        <location evidence="1">Cytoplasm</location>
        <location evidence="1">Cytoskeleton</location>
        <location evidence="1">Cilium basal body</location>
    </subcellularLocation>
</comment>
<reference evidence="11 12" key="1">
    <citation type="journal article" date="2007" name="Science">
        <title>Sea anemone genome reveals ancestral eumetazoan gene repertoire and genomic organization.</title>
        <authorList>
            <person name="Putnam N.H."/>
            <person name="Srivastava M."/>
            <person name="Hellsten U."/>
            <person name="Dirks B."/>
            <person name="Chapman J."/>
            <person name="Salamov A."/>
            <person name="Terry A."/>
            <person name="Shapiro H."/>
            <person name="Lindquist E."/>
            <person name="Kapitonov V.V."/>
            <person name="Jurka J."/>
            <person name="Genikhovich G."/>
            <person name="Grigoriev I.V."/>
            <person name="Lucas S.M."/>
            <person name="Steele R.E."/>
            <person name="Finnerty J.R."/>
            <person name="Technau U."/>
            <person name="Martindale M.Q."/>
            <person name="Rokhsar D.S."/>
        </authorList>
    </citation>
    <scope>NUCLEOTIDE SEQUENCE [LARGE SCALE GENOMIC DNA]</scope>
    <source>
        <strain evidence="12">CH2 X CH6</strain>
    </source>
</reference>
<evidence type="ECO:0000256" key="7">
    <source>
        <dbReference type="ARBA" id="ARBA00023136"/>
    </source>
</evidence>
<keyword evidence="7" id="KW-0472">Membrane</keyword>
<dbReference type="eggNOG" id="ENOG502QWDM">
    <property type="taxonomic scope" value="Eukaryota"/>
</dbReference>
<evidence type="ECO:0000313" key="12">
    <source>
        <dbReference type="Proteomes" id="UP000001593"/>
    </source>
</evidence>
<keyword evidence="3" id="KW-1003">Cell membrane</keyword>
<dbReference type="HOGENOM" id="CLU_687536_0_0_1"/>
<dbReference type="PANTHER" id="PTHR16795:SF13">
    <property type="entry name" value="EVC COMPLEX MEMBER EVC"/>
    <property type="match status" value="1"/>
</dbReference>
<feature type="coiled-coil region" evidence="10">
    <location>
        <begin position="70"/>
        <end position="134"/>
    </location>
</feature>
<dbReference type="STRING" id="45351.A7SGM2"/>
<organism evidence="11 12">
    <name type="scientific">Nematostella vectensis</name>
    <name type="common">Starlet sea anemone</name>
    <dbReference type="NCBI Taxonomy" id="45351"/>
    <lineage>
        <taxon>Eukaryota</taxon>
        <taxon>Metazoa</taxon>
        <taxon>Cnidaria</taxon>
        <taxon>Anthozoa</taxon>
        <taxon>Hexacorallia</taxon>
        <taxon>Actiniaria</taxon>
        <taxon>Edwardsiidae</taxon>
        <taxon>Nematostella</taxon>
    </lineage>
</organism>
<keyword evidence="10" id="KW-0175">Coiled coil</keyword>
<proteinExistence type="predicted"/>
<keyword evidence="9" id="KW-0966">Cell projection</keyword>
<dbReference type="InterPro" id="IPR026501">
    <property type="entry name" value="Limbin/EVC"/>
</dbReference>
<feature type="coiled-coil region" evidence="10">
    <location>
        <begin position="176"/>
        <end position="258"/>
    </location>
</feature>
<dbReference type="InParanoid" id="A7SGM2"/>
<dbReference type="OMA" id="SHMMEMA"/>
<evidence type="ECO:0000256" key="3">
    <source>
        <dbReference type="ARBA" id="ARBA00022475"/>
    </source>
</evidence>
<name>A7SGM2_NEMVE</name>
<keyword evidence="8" id="KW-0206">Cytoskeleton</keyword>
<evidence type="ECO:0000256" key="1">
    <source>
        <dbReference type="ARBA" id="ARBA00004120"/>
    </source>
</evidence>
<evidence type="ECO:0000313" key="11">
    <source>
        <dbReference type="EMBL" id="EDO37113.1"/>
    </source>
</evidence>
<dbReference type="GO" id="GO:0005886">
    <property type="term" value="C:plasma membrane"/>
    <property type="evidence" value="ECO:0007669"/>
    <property type="project" value="UniProtKB-SubCell"/>
</dbReference>
<evidence type="ECO:0000256" key="2">
    <source>
        <dbReference type="ARBA" id="ARBA00004162"/>
    </source>
</evidence>
<evidence type="ECO:0000256" key="10">
    <source>
        <dbReference type="SAM" id="Coils"/>
    </source>
</evidence>
<dbReference type="GO" id="GO:0007224">
    <property type="term" value="P:smoothened signaling pathway"/>
    <property type="evidence" value="ECO:0007669"/>
    <property type="project" value="InterPro"/>
</dbReference>
<keyword evidence="12" id="KW-1185">Reference proteome</keyword>
<evidence type="ECO:0000256" key="8">
    <source>
        <dbReference type="ARBA" id="ARBA00023212"/>
    </source>
</evidence>
<evidence type="ECO:0000256" key="6">
    <source>
        <dbReference type="ARBA" id="ARBA00022989"/>
    </source>
</evidence>
<dbReference type="PANTHER" id="PTHR16795">
    <property type="entry name" value="LIMBIN/ELLIS-VAN CREVELD PROTEIN"/>
    <property type="match status" value="1"/>
</dbReference>
<keyword evidence="4" id="KW-0963">Cytoplasm</keyword>